<sequence>MNYYLILSFIIILCSLGMSGFSQSYQSHGFQVDYSGQMEKVQDNFDVEGNHFTVFQDVQKGINQNETDIYRLDIIKFQETVTDTDTYFNSLYDIYSETGDAKHTTFKGRKAVMADEKFQLEGKDIKQRRVTVFFDNTSYTLFYLGTPNELYESKYNDFVDDFKFIR</sequence>
<comment type="caution">
    <text evidence="1">The sequence shown here is derived from an EMBL/GenBank/DDBJ whole genome shotgun (WGS) entry which is preliminary data.</text>
</comment>
<dbReference type="EMBL" id="QGDO01000001">
    <property type="protein sequence ID" value="PWJ44282.1"/>
    <property type="molecule type" value="Genomic_DNA"/>
</dbReference>
<evidence type="ECO:0000313" key="1">
    <source>
        <dbReference type="EMBL" id="PWJ44282.1"/>
    </source>
</evidence>
<keyword evidence="2" id="KW-1185">Reference proteome</keyword>
<protein>
    <submittedName>
        <fullName evidence="1">Uncharacterized protein</fullName>
    </submittedName>
</protein>
<dbReference type="Proteomes" id="UP000245535">
    <property type="component" value="Unassembled WGS sequence"/>
</dbReference>
<accession>A0A315ZG36</accession>
<organism evidence="1 2">
    <name type="scientific">Sediminitomix flava</name>
    <dbReference type="NCBI Taxonomy" id="379075"/>
    <lineage>
        <taxon>Bacteria</taxon>
        <taxon>Pseudomonadati</taxon>
        <taxon>Bacteroidota</taxon>
        <taxon>Cytophagia</taxon>
        <taxon>Cytophagales</taxon>
        <taxon>Flammeovirgaceae</taxon>
        <taxon>Sediminitomix</taxon>
    </lineage>
</organism>
<name>A0A315ZG36_SEDFL</name>
<proteinExistence type="predicted"/>
<dbReference type="AlphaFoldDB" id="A0A315ZG36"/>
<dbReference type="RefSeq" id="WP_146201613.1">
    <property type="nucleotide sequence ID" value="NZ_QGDO01000001.1"/>
</dbReference>
<reference evidence="1 2" key="1">
    <citation type="submission" date="2018-03" db="EMBL/GenBank/DDBJ databases">
        <title>Genomic Encyclopedia of Archaeal and Bacterial Type Strains, Phase II (KMG-II): from individual species to whole genera.</title>
        <authorList>
            <person name="Goeker M."/>
        </authorList>
    </citation>
    <scope>NUCLEOTIDE SEQUENCE [LARGE SCALE GENOMIC DNA]</scope>
    <source>
        <strain evidence="1 2">DSM 28229</strain>
    </source>
</reference>
<gene>
    <name evidence="1" type="ORF">BC781_101632</name>
</gene>
<evidence type="ECO:0000313" key="2">
    <source>
        <dbReference type="Proteomes" id="UP000245535"/>
    </source>
</evidence>